<keyword evidence="2" id="KW-0812">Transmembrane</keyword>
<feature type="compositionally biased region" description="Low complexity" evidence="1">
    <location>
        <begin position="7"/>
        <end position="27"/>
    </location>
</feature>
<dbReference type="EMBL" id="MU853605">
    <property type="protein sequence ID" value="KAK4141889.1"/>
    <property type="molecule type" value="Genomic_DNA"/>
</dbReference>
<evidence type="ECO:0000256" key="1">
    <source>
        <dbReference type="SAM" id="MobiDB-lite"/>
    </source>
</evidence>
<feature type="compositionally biased region" description="Acidic residues" evidence="1">
    <location>
        <begin position="192"/>
        <end position="201"/>
    </location>
</feature>
<organism evidence="3 4">
    <name type="scientific">Dichotomopilus funicola</name>
    <dbReference type="NCBI Taxonomy" id="1934379"/>
    <lineage>
        <taxon>Eukaryota</taxon>
        <taxon>Fungi</taxon>
        <taxon>Dikarya</taxon>
        <taxon>Ascomycota</taxon>
        <taxon>Pezizomycotina</taxon>
        <taxon>Sordariomycetes</taxon>
        <taxon>Sordariomycetidae</taxon>
        <taxon>Sordariales</taxon>
        <taxon>Chaetomiaceae</taxon>
        <taxon>Dichotomopilus</taxon>
    </lineage>
</organism>
<feature type="compositionally biased region" description="Low complexity" evidence="1">
    <location>
        <begin position="351"/>
        <end position="386"/>
    </location>
</feature>
<reference evidence="3" key="2">
    <citation type="submission" date="2023-05" db="EMBL/GenBank/DDBJ databases">
        <authorList>
            <consortium name="Lawrence Berkeley National Laboratory"/>
            <person name="Steindorff A."/>
            <person name="Hensen N."/>
            <person name="Bonometti L."/>
            <person name="Westerberg I."/>
            <person name="Brannstrom I.O."/>
            <person name="Guillou S."/>
            <person name="Cros-Aarteil S."/>
            <person name="Calhoun S."/>
            <person name="Haridas S."/>
            <person name="Kuo A."/>
            <person name="Mondo S."/>
            <person name="Pangilinan J."/>
            <person name="Riley R."/>
            <person name="Labutti K."/>
            <person name="Andreopoulos B."/>
            <person name="Lipzen A."/>
            <person name="Chen C."/>
            <person name="Yanf M."/>
            <person name="Daum C."/>
            <person name="Ng V."/>
            <person name="Clum A."/>
            <person name="Ohm R."/>
            <person name="Martin F."/>
            <person name="Silar P."/>
            <person name="Natvig D."/>
            <person name="Lalanne C."/>
            <person name="Gautier V."/>
            <person name="Ament-Velasquez S.L."/>
            <person name="Kruys A."/>
            <person name="Hutchinson M.I."/>
            <person name="Powell A.J."/>
            <person name="Barry K."/>
            <person name="Miller A.N."/>
            <person name="Grigoriev I.V."/>
            <person name="Debuchy R."/>
            <person name="Gladieux P."/>
            <person name="Thoren M.H."/>
            <person name="Johannesson H."/>
        </authorList>
    </citation>
    <scope>NUCLEOTIDE SEQUENCE</scope>
    <source>
        <strain evidence="3">CBS 141.50</strain>
    </source>
</reference>
<feature type="compositionally biased region" description="Acidic residues" evidence="1">
    <location>
        <begin position="150"/>
        <end position="159"/>
    </location>
</feature>
<dbReference type="Proteomes" id="UP001302676">
    <property type="component" value="Unassembled WGS sequence"/>
</dbReference>
<evidence type="ECO:0000313" key="3">
    <source>
        <dbReference type="EMBL" id="KAK4141889.1"/>
    </source>
</evidence>
<feature type="compositionally biased region" description="Basic residues" evidence="1">
    <location>
        <begin position="114"/>
        <end position="123"/>
    </location>
</feature>
<feature type="region of interest" description="Disordered" evidence="1">
    <location>
        <begin position="337"/>
        <end position="423"/>
    </location>
</feature>
<gene>
    <name evidence="3" type="ORF">C8A04DRAFT_30583</name>
</gene>
<feature type="compositionally biased region" description="Low complexity" evidence="1">
    <location>
        <begin position="394"/>
        <end position="406"/>
    </location>
</feature>
<evidence type="ECO:0000313" key="4">
    <source>
        <dbReference type="Proteomes" id="UP001302676"/>
    </source>
</evidence>
<name>A0AAN6UZT0_9PEZI</name>
<keyword evidence="4" id="KW-1185">Reference proteome</keyword>
<evidence type="ECO:0000256" key="2">
    <source>
        <dbReference type="SAM" id="Phobius"/>
    </source>
</evidence>
<dbReference type="AlphaFoldDB" id="A0AAN6UZT0"/>
<proteinExistence type="predicted"/>
<feature type="compositionally biased region" description="Basic residues" evidence="1">
    <location>
        <begin position="255"/>
        <end position="264"/>
    </location>
</feature>
<sequence length="531" mass="54646">MAPSEMQRGARAAGQNQHQQQHQQQHGVSNNTSGGGQMNRDAGMPASSQRRHDGQWSHEGASSSRPNRELMPATAESWIEVASQPSSSSLSSIGDEIVTTGLRVGTGAGASYPPRRRRPHAQQHQHQQPMPGSFIIGHPATQTGATSSQEEYDETESEEDRVMTSSTEAAHPASAHVLRQHTAVRASATVESDSDDDDVDENATALGRRPSDHTPIFRPQPNAFSHPPSHLTHRHSTASAPPHSHPHSGAYSSRPHARPHHHRGPPNYMSPSYQADNDAALRASLTTLLSCAAAARGLPKTDDGLTTAGAAGVGAGVVPGSQPMELRLVPESELMATDNIAPPPARRPSRRQAATTNTATNTSHSPPTTTTRTPSNSSSPSGPSSHNGRDNKRAAGTTPSGAAGASTKKKRSLQHGGDSSSSSETLIFNLSPTLLTWVVSAGVVVLVSVVGFGAGYVLGREVGRQEGGAGGVVSSLTGAGATSTGGGGIATNASAGCGGELLGAGSSAVGGGGTGTFRRMRWGGVGRSVTA</sequence>
<feature type="region of interest" description="Disordered" evidence="1">
    <location>
        <begin position="1"/>
        <end position="274"/>
    </location>
</feature>
<accession>A0AAN6UZT0</accession>
<feature type="compositionally biased region" description="Low complexity" evidence="1">
    <location>
        <begin position="83"/>
        <end position="92"/>
    </location>
</feature>
<comment type="caution">
    <text evidence="3">The sequence shown here is derived from an EMBL/GenBank/DDBJ whole genome shotgun (WGS) entry which is preliminary data.</text>
</comment>
<keyword evidence="2" id="KW-0472">Membrane</keyword>
<feature type="transmembrane region" description="Helical" evidence="2">
    <location>
        <begin position="434"/>
        <end position="458"/>
    </location>
</feature>
<keyword evidence="2" id="KW-1133">Transmembrane helix</keyword>
<dbReference type="GeneID" id="87818043"/>
<dbReference type="RefSeq" id="XP_062635260.1">
    <property type="nucleotide sequence ID" value="XM_062781430.1"/>
</dbReference>
<protein>
    <submittedName>
        <fullName evidence="3">Uncharacterized protein</fullName>
    </submittedName>
</protein>
<reference evidence="3" key="1">
    <citation type="journal article" date="2023" name="Mol. Phylogenet. Evol.">
        <title>Genome-scale phylogeny and comparative genomics of the fungal order Sordariales.</title>
        <authorList>
            <person name="Hensen N."/>
            <person name="Bonometti L."/>
            <person name="Westerberg I."/>
            <person name="Brannstrom I.O."/>
            <person name="Guillou S."/>
            <person name="Cros-Aarteil S."/>
            <person name="Calhoun S."/>
            <person name="Haridas S."/>
            <person name="Kuo A."/>
            <person name="Mondo S."/>
            <person name="Pangilinan J."/>
            <person name="Riley R."/>
            <person name="LaButti K."/>
            <person name="Andreopoulos B."/>
            <person name="Lipzen A."/>
            <person name="Chen C."/>
            <person name="Yan M."/>
            <person name="Daum C."/>
            <person name="Ng V."/>
            <person name="Clum A."/>
            <person name="Steindorff A."/>
            <person name="Ohm R.A."/>
            <person name="Martin F."/>
            <person name="Silar P."/>
            <person name="Natvig D.O."/>
            <person name="Lalanne C."/>
            <person name="Gautier V."/>
            <person name="Ament-Velasquez S.L."/>
            <person name="Kruys A."/>
            <person name="Hutchinson M.I."/>
            <person name="Powell A.J."/>
            <person name="Barry K."/>
            <person name="Miller A.N."/>
            <person name="Grigoriev I.V."/>
            <person name="Debuchy R."/>
            <person name="Gladieux P."/>
            <person name="Hiltunen Thoren M."/>
            <person name="Johannesson H."/>
        </authorList>
    </citation>
    <scope>NUCLEOTIDE SEQUENCE</scope>
    <source>
        <strain evidence="3">CBS 141.50</strain>
    </source>
</reference>